<dbReference type="AlphaFoldDB" id="A0A2M8WB36"/>
<proteinExistence type="predicted"/>
<dbReference type="EMBL" id="QQYZ01000010">
    <property type="protein sequence ID" value="RSY83873.1"/>
    <property type="molecule type" value="Genomic_DNA"/>
</dbReference>
<sequence>MSRLLICAFPLLLLPAAAMAQDHDSELWITGSAKIAVSDPTDVEFESINRFSDDSGGLYEIELAGSVAHEISKGVTLGGGYVRVVNYSRGKVTRTEDRFRVQLGLSGNAGPFKLSGRMRLEHRSRSDGDDTGYRLRPQIKASLPLGKSDFSLVGSHESLIALNDTDWGEKAGYDRMRNMVGVNWKASKLLSIEGGYLNQYRFARGNSRDTMDHALAVTVGLSL</sequence>
<name>A0A2M8WB36_9SPHN</name>
<comment type="caution">
    <text evidence="1">The sequence shown here is derived from an EMBL/GenBank/DDBJ whole genome shotgun (WGS) entry which is preliminary data.</text>
</comment>
<reference evidence="1 2" key="1">
    <citation type="submission" date="2018-07" db="EMBL/GenBank/DDBJ databases">
        <title>Genomic and Epidemiologic Investigation of an Indolent Hospital Outbreak.</title>
        <authorList>
            <person name="Johnson R.C."/>
            <person name="Deming C."/>
            <person name="Conlan S."/>
            <person name="Zellmer C.J."/>
            <person name="Michelin A.V."/>
            <person name="Lee-Lin S."/>
            <person name="Thomas P.J."/>
            <person name="Park M."/>
            <person name="Weingarten R.A."/>
            <person name="Less J."/>
            <person name="Dekker J.P."/>
            <person name="Frank K.M."/>
            <person name="Musser K.A."/>
            <person name="Mcquiston J.R."/>
            <person name="Henderson D.K."/>
            <person name="Lau A.F."/>
            <person name="Palmore T.N."/>
            <person name="Segre J.A."/>
        </authorList>
    </citation>
    <scope>NUCLEOTIDE SEQUENCE [LARGE SCALE GENOMIC DNA]</scope>
    <source>
        <strain evidence="1 2">SK-CDC1_0717</strain>
    </source>
</reference>
<organism evidence="1 2">
    <name type="scientific">Sphingomonas koreensis</name>
    <dbReference type="NCBI Taxonomy" id="93064"/>
    <lineage>
        <taxon>Bacteria</taxon>
        <taxon>Pseudomonadati</taxon>
        <taxon>Pseudomonadota</taxon>
        <taxon>Alphaproteobacteria</taxon>
        <taxon>Sphingomonadales</taxon>
        <taxon>Sphingomonadaceae</taxon>
        <taxon>Sphingomonas</taxon>
    </lineage>
</organism>
<evidence type="ECO:0000313" key="1">
    <source>
        <dbReference type="EMBL" id="RSY83873.1"/>
    </source>
</evidence>
<dbReference type="RefSeq" id="WP_083954375.1">
    <property type="nucleotide sequence ID" value="NZ_PGEN01000001.1"/>
</dbReference>
<dbReference type="InterPro" id="IPR019619">
    <property type="entry name" value="DUF2490"/>
</dbReference>
<gene>
    <name evidence="1" type="ORF">DAH66_12115</name>
</gene>
<evidence type="ECO:0000313" key="2">
    <source>
        <dbReference type="Proteomes" id="UP000287746"/>
    </source>
</evidence>
<protein>
    <submittedName>
        <fullName evidence="1">DUF2490 domain-containing protein</fullName>
    </submittedName>
</protein>
<accession>A0A2M8WB36</accession>
<dbReference type="Proteomes" id="UP000287746">
    <property type="component" value="Unassembled WGS sequence"/>
</dbReference>
<dbReference type="Pfam" id="PF10677">
    <property type="entry name" value="DUF2490"/>
    <property type="match status" value="1"/>
</dbReference>